<protein>
    <submittedName>
        <fullName evidence="2">Uncharacterized protein</fullName>
    </submittedName>
</protein>
<feature type="region of interest" description="Disordered" evidence="1">
    <location>
        <begin position="15"/>
        <end position="50"/>
    </location>
</feature>
<sequence>MLEQISNQTMYNVRIKKRERGVMKRNENKKAGKTRNGLEAGAGFKHKRFD</sequence>
<gene>
    <name evidence="2" type="ORF">BJKGENCM_00024</name>
</gene>
<evidence type="ECO:0000256" key="1">
    <source>
        <dbReference type="SAM" id="MobiDB-lite"/>
    </source>
</evidence>
<organism evidence="2">
    <name type="scientific">Candidatus Methanophagaceae archaeon ANME-1 ERB6</name>
    <dbReference type="NCBI Taxonomy" id="2759912"/>
    <lineage>
        <taxon>Archaea</taxon>
        <taxon>Methanobacteriati</taxon>
        <taxon>Methanobacteriota</taxon>
        <taxon>Stenosarchaea group</taxon>
        <taxon>Methanomicrobia</taxon>
        <taxon>Candidatus Methanophagales</taxon>
        <taxon>Candidatus Methanophagaceae</taxon>
    </lineage>
</organism>
<dbReference type="AlphaFoldDB" id="A0A7G9YX00"/>
<name>A0A7G9YX00_9EURY</name>
<dbReference type="EMBL" id="MT631513">
    <property type="protein sequence ID" value="QNO52534.1"/>
    <property type="molecule type" value="Genomic_DNA"/>
</dbReference>
<reference evidence="2" key="1">
    <citation type="submission" date="2020-06" db="EMBL/GenBank/DDBJ databases">
        <title>Unique genomic features of the anaerobic methanotrophic archaea.</title>
        <authorList>
            <person name="Chadwick G.L."/>
            <person name="Skennerton C.T."/>
            <person name="Laso-Perez R."/>
            <person name="Leu A.O."/>
            <person name="Speth D.R."/>
            <person name="Yu H."/>
            <person name="Morgan-Lang C."/>
            <person name="Hatzenpichler R."/>
            <person name="Goudeau D."/>
            <person name="Malmstrom R."/>
            <person name="Brazelton W.J."/>
            <person name="Woyke T."/>
            <person name="Hallam S.J."/>
            <person name="Tyson G.W."/>
            <person name="Wegener G."/>
            <person name="Boetius A."/>
            <person name="Orphan V."/>
        </authorList>
    </citation>
    <scope>NUCLEOTIDE SEQUENCE</scope>
</reference>
<evidence type="ECO:0000313" key="2">
    <source>
        <dbReference type="EMBL" id="QNO52534.1"/>
    </source>
</evidence>
<accession>A0A7G9YX00</accession>
<feature type="compositionally biased region" description="Basic and acidic residues" evidence="1">
    <location>
        <begin position="20"/>
        <end position="30"/>
    </location>
</feature>
<proteinExistence type="predicted"/>